<keyword evidence="5" id="KW-0560">Oxidoreductase</keyword>
<dbReference type="SUPFAM" id="SSF47203">
    <property type="entry name" value="Acyl-CoA dehydrogenase C-terminal domain-like"/>
    <property type="match status" value="1"/>
</dbReference>
<dbReference type="HOGENOM" id="CLU_018204_5_1_11"/>
<dbReference type="AlphaFoldDB" id="W9D961"/>
<evidence type="ECO:0000256" key="5">
    <source>
        <dbReference type="ARBA" id="ARBA00023002"/>
    </source>
</evidence>
<evidence type="ECO:0000256" key="2">
    <source>
        <dbReference type="ARBA" id="ARBA00009347"/>
    </source>
</evidence>
<dbReference type="Proteomes" id="UP000035035">
    <property type="component" value="Unassembled WGS sequence"/>
</dbReference>
<sequence>MDLLLDDDERAIADLARDYFAANAGAAPAHSIADGAEVGSPVASSAELGWFGLTVAESAGGLGLSTKELAIAHREAGRALAPLRLLATTVAATAAAVAGDEALLKRLLAGDAVAAIALSTSTGYLLLDADTETSLAVSVLADSTTVTAVTAGDARPADLIDPATPALKVATLGEVLVSADASVSSQATLAIAAAQIGIASASLDMAVDYARDREAFGKPIGSFQAIKHRLADVGVALEAADAQLFFAATAAAENREGAGWEIAAARLLATRAATAATSAAIQTHGAMGITWDHDAHLYLERATLLDRIGPRGAVLARELIAGEGVTP</sequence>
<dbReference type="InterPro" id="IPR013786">
    <property type="entry name" value="AcylCoA_DH/ox_N"/>
</dbReference>
<dbReference type="PANTHER" id="PTHR43884:SF20">
    <property type="entry name" value="ACYL-COA DEHYDROGENASE FADE28"/>
    <property type="match status" value="1"/>
</dbReference>
<evidence type="ECO:0000256" key="3">
    <source>
        <dbReference type="ARBA" id="ARBA00022630"/>
    </source>
</evidence>
<gene>
    <name evidence="8" type="ORF">V525_21265</name>
</gene>
<reference evidence="8 9" key="1">
    <citation type="journal article" date="2014" name="Genome Announc.">
        <title>Draft Genome Sequence of Gordonia alkanivorans Strain CGMCC6845, a Halotolerant Hydrocarbon-Degrading Bacterium.</title>
        <authorList>
            <person name="Wang X."/>
            <person name="Jin D."/>
            <person name="Zhou L."/>
            <person name="Wu L."/>
            <person name="An W."/>
            <person name="Zhao L."/>
        </authorList>
    </citation>
    <scope>NUCLEOTIDE SEQUENCE [LARGE SCALE GENOMIC DNA]</scope>
    <source>
        <strain evidence="8 9">CGMCC 6845</strain>
    </source>
</reference>
<dbReference type="EMBL" id="AYXO01000073">
    <property type="protein sequence ID" value="ETA04877.1"/>
    <property type="molecule type" value="Genomic_DNA"/>
</dbReference>
<dbReference type="Gene3D" id="1.20.140.10">
    <property type="entry name" value="Butyryl-CoA Dehydrogenase, subunit A, domain 3"/>
    <property type="match status" value="1"/>
</dbReference>
<protein>
    <recommendedName>
        <fullName evidence="10">Acyl-CoA dehydrogenase</fullName>
    </recommendedName>
</protein>
<dbReference type="Gene3D" id="1.10.540.10">
    <property type="entry name" value="Acyl-CoA dehydrogenase/oxidase, N-terminal domain"/>
    <property type="match status" value="1"/>
</dbReference>
<evidence type="ECO:0000313" key="9">
    <source>
        <dbReference type="Proteomes" id="UP000035035"/>
    </source>
</evidence>
<dbReference type="Pfam" id="PF00441">
    <property type="entry name" value="Acyl-CoA_dh_1"/>
    <property type="match status" value="1"/>
</dbReference>
<feature type="domain" description="Acyl-CoA dehydrogenase/oxidase C-terminal" evidence="6">
    <location>
        <begin position="189"/>
        <end position="303"/>
    </location>
</feature>
<evidence type="ECO:0000256" key="4">
    <source>
        <dbReference type="ARBA" id="ARBA00022827"/>
    </source>
</evidence>
<accession>W9D961</accession>
<organism evidence="8 9">
    <name type="scientific">Gordonia alkanivorans CGMCC 6845</name>
    <dbReference type="NCBI Taxonomy" id="1423140"/>
    <lineage>
        <taxon>Bacteria</taxon>
        <taxon>Bacillati</taxon>
        <taxon>Actinomycetota</taxon>
        <taxon>Actinomycetes</taxon>
        <taxon>Mycobacteriales</taxon>
        <taxon>Gordoniaceae</taxon>
        <taxon>Gordonia</taxon>
    </lineage>
</organism>
<evidence type="ECO:0008006" key="10">
    <source>
        <dbReference type="Google" id="ProtNLM"/>
    </source>
</evidence>
<keyword evidence="9" id="KW-1185">Reference proteome</keyword>
<dbReference type="InterPro" id="IPR009100">
    <property type="entry name" value="AcylCoA_DH/oxidase_NM_dom_sf"/>
</dbReference>
<dbReference type="SUPFAM" id="SSF56645">
    <property type="entry name" value="Acyl-CoA dehydrogenase NM domain-like"/>
    <property type="match status" value="1"/>
</dbReference>
<dbReference type="InterPro" id="IPR009075">
    <property type="entry name" value="AcylCo_DH/oxidase_C"/>
</dbReference>
<keyword evidence="4" id="KW-0274">FAD</keyword>
<dbReference type="InterPro" id="IPR037069">
    <property type="entry name" value="AcylCoA_DH/ox_N_sf"/>
</dbReference>
<dbReference type="GO" id="GO:0003995">
    <property type="term" value="F:acyl-CoA dehydrogenase activity"/>
    <property type="evidence" value="ECO:0007669"/>
    <property type="project" value="TreeGrafter"/>
</dbReference>
<dbReference type="GO" id="GO:0050660">
    <property type="term" value="F:flavin adenine dinucleotide binding"/>
    <property type="evidence" value="ECO:0007669"/>
    <property type="project" value="InterPro"/>
</dbReference>
<evidence type="ECO:0000259" key="6">
    <source>
        <dbReference type="Pfam" id="PF00441"/>
    </source>
</evidence>
<evidence type="ECO:0000313" key="8">
    <source>
        <dbReference type="EMBL" id="ETA04877.1"/>
    </source>
</evidence>
<comment type="cofactor">
    <cofactor evidence="1">
        <name>FAD</name>
        <dbReference type="ChEBI" id="CHEBI:57692"/>
    </cofactor>
</comment>
<comment type="caution">
    <text evidence="8">The sequence shown here is derived from an EMBL/GenBank/DDBJ whole genome shotgun (WGS) entry which is preliminary data.</text>
</comment>
<proteinExistence type="inferred from homology"/>
<dbReference type="InterPro" id="IPR036250">
    <property type="entry name" value="AcylCo_DH-like_C"/>
</dbReference>
<dbReference type="PATRIC" id="fig|1423140.3.peg.4219"/>
<dbReference type="Pfam" id="PF02771">
    <property type="entry name" value="Acyl-CoA_dh_N"/>
    <property type="match status" value="1"/>
</dbReference>
<comment type="similarity">
    <text evidence="2">Belongs to the acyl-CoA dehydrogenase family.</text>
</comment>
<dbReference type="PANTHER" id="PTHR43884">
    <property type="entry name" value="ACYL-COA DEHYDROGENASE"/>
    <property type="match status" value="1"/>
</dbReference>
<evidence type="ECO:0000259" key="7">
    <source>
        <dbReference type="Pfam" id="PF02771"/>
    </source>
</evidence>
<evidence type="ECO:0000256" key="1">
    <source>
        <dbReference type="ARBA" id="ARBA00001974"/>
    </source>
</evidence>
<dbReference type="RefSeq" id="WP_035753085.1">
    <property type="nucleotide sequence ID" value="NZ_KI629800.1"/>
</dbReference>
<keyword evidence="3" id="KW-0285">Flavoprotein</keyword>
<feature type="domain" description="Acyl-CoA dehydrogenase/oxidase N-terminal" evidence="7">
    <location>
        <begin position="7"/>
        <end position="109"/>
    </location>
</feature>
<name>W9D961_9ACTN</name>